<dbReference type="EMBL" id="CACVKT020002575">
    <property type="protein sequence ID" value="CAC5378436.1"/>
    <property type="molecule type" value="Genomic_DNA"/>
</dbReference>
<evidence type="ECO:0000313" key="2">
    <source>
        <dbReference type="Proteomes" id="UP000507470"/>
    </source>
</evidence>
<dbReference type="OrthoDB" id="6156388at2759"/>
<reference evidence="1 2" key="1">
    <citation type="submission" date="2020-06" db="EMBL/GenBank/DDBJ databases">
        <authorList>
            <person name="Li R."/>
            <person name="Bekaert M."/>
        </authorList>
    </citation>
    <scope>NUCLEOTIDE SEQUENCE [LARGE SCALE GENOMIC DNA]</scope>
    <source>
        <strain evidence="2">wild</strain>
    </source>
</reference>
<evidence type="ECO:0000313" key="1">
    <source>
        <dbReference type="EMBL" id="CAC5378436.1"/>
    </source>
</evidence>
<organism evidence="1 2">
    <name type="scientific">Mytilus coruscus</name>
    <name type="common">Sea mussel</name>
    <dbReference type="NCBI Taxonomy" id="42192"/>
    <lineage>
        <taxon>Eukaryota</taxon>
        <taxon>Metazoa</taxon>
        <taxon>Spiralia</taxon>
        <taxon>Lophotrochozoa</taxon>
        <taxon>Mollusca</taxon>
        <taxon>Bivalvia</taxon>
        <taxon>Autobranchia</taxon>
        <taxon>Pteriomorphia</taxon>
        <taxon>Mytilida</taxon>
        <taxon>Mytiloidea</taxon>
        <taxon>Mytilidae</taxon>
        <taxon>Mytilinae</taxon>
        <taxon>Mytilus</taxon>
    </lineage>
</organism>
<sequence length="226" mass="25305">MSEHGRRSVAFCCRYSAGNFKKDLVTNVLRRFSKKEIFEDICEDVIADLEITEEEEDALDKKHIRVSISEKSGSAEIFSPHYGDEMKLALDFNKDFKKILKFCIDIDGTSTEKEASSSNVVNTFDKMMGASQAVIKLPKRKEEAINKFTGDALEGVVNVRLQIDCNTNVEFPYYASTLAQPDICAFCAAVGATKDQDAIKTHRIVLPVCRDCVIIGKLPPKRNPIK</sequence>
<dbReference type="AlphaFoldDB" id="A0A6J8B4E7"/>
<name>A0A6J8B4E7_MYTCO</name>
<protein>
    <submittedName>
        <fullName evidence="1">Uncharacterized protein</fullName>
    </submittedName>
</protein>
<keyword evidence="2" id="KW-1185">Reference proteome</keyword>
<dbReference type="Proteomes" id="UP000507470">
    <property type="component" value="Unassembled WGS sequence"/>
</dbReference>
<gene>
    <name evidence="1" type="ORF">MCOR_14645</name>
</gene>
<accession>A0A6J8B4E7</accession>
<proteinExistence type="predicted"/>